<dbReference type="EMBL" id="JACVFC010000001">
    <property type="protein sequence ID" value="MBC9931559.1"/>
    <property type="molecule type" value="Genomic_DNA"/>
</dbReference>
<evidence type="ECO:0000313" key="2">
    <source>
        <dbReference type="EMBL" id="MBC9931559.1"/>
    </source>
</evidence>
<proteinExistence type="predicted"/>
<dbReference type="InterPro" id="IPR034660">
    <property type="entry name" value="DinB/YfiT-like"/>
</dbReference>
<dbReference type="Proteomes" id="UP000659124">
    <property type="component" value="Unassembled WGS sequence"/>
</dbReference>
<dbReference type="SUPFAM" id="SSF109854">
    <property type="entry name" value="DinB/YfiT-like putative metalloenzymes"/>
    <property type="match status" value="1"/>
</dbReference>
<comment type="caution">
    <text evidence="2">The sequence shown here is derived from an EMBL/GenBank/DDBJ whole genome shotgun (WGS) entry which is preliminary data.</text>
</comment>
<dbReference type="RefSeq" id="WP_188088574.1">
    <property type="nucleotide sequence ID" value="NZ_JACVFC010000001.1"/>
</dbReference>
<dbReference type="InterPro" id="IPR024775">
    <property type="entry name" value="DinB-like"/>
</dbReference>
<feature type="domain" description="DinB-like" evidence="1">
    <location>
        <begin position="9"/>
        <end position="118"/>
    </location>
</feature>
<name>A0ABR7TQ54_9BACT</name>
<accession>A0ABR7TQ54</accession>
<protein>
    <submittedName>
        <fullName evidence="2">DinB family protein</fullName>
    </submittedName>
</protein>
<gene>
    <name evidence="2" type="ORF">ICL07_14325</name>
</gene>
<reference evidence="2 3" key="1">
    <citation type="submission" date="2020-09" db="EMBL/GenBank/DDBJ databases">
        <title>Genome sequences of type strains of Chitinophaga qingshengii and Chitinophaga varians.</title>
        <authorList>
            <person name="Kittiwongwattana C."/>
        </authorList>
    </citation>
    <scope>NUCLEOTIDE SEQUENCE [LARGE SCALE GENOMIC DNA]</scope>
    <source>
        <strain evidence="2 3">JCM 30026</strain>
    </source>
</reference>
<dbReference type="Pfam" id="PF12867">
    <property type="entry name" value="DinB_2"/>
    <property type="match status" value="1"/>
</dbReference>
<keyword evidence="3" id="KW-1185">Reference proteome</keyword>
<evidence type="ECO:0000259" key="1">
    <source>
        <dbReference type="Pfam" id="PF12867"/>
    </source>
</evidence>
<sequence>MKKRLLEKLENARQYTLSVANAMPADSYTYTPDAAIWSFNELLHHIGYGIMWWNENYMLQQQADWNPPTVTKDPAATKAYLSECFDALQQSVEKATPDEKIIDGFYATLDHVTHHRGQATVYLRCKGITPPDYSEYTY</sequence>
<organism evidence="2 3">
    <name type="scientific">Chitinophaga qingshengii</name>
    <dbReference type="NCBI Taxonomy" id="1569794"/>
    <lineage>
        <taxon>Bacteria</taxon>
        <taxon>Pseudomonadati</taxon>
        <taxon>Bacteroidota</taxon>
        <taxon>Chitinophagia</taxon>
        <taxon>Chitinophagales</taxon>
        <taxon>Chitinophagaceae</taxon>
        <taxon>Chitinophaga</taxon>
    </lineage>
</organism>
<dbReference type="Gene3D" id="1.20.120.450">
    <property type="entry name" value="dinb family like domain"/>
    <property type="match status" value="1"/>
</dbReference>
<evidence type="ECO:0000313" key="3">
    <source>
        <dbReference type="Proteomes" id="UP000659124"/>
    </source>
</evidence>